<keyword evidence="2" id="KW-1185">Reference proteome</keyword>
<dbReference type="Proteomes" id="UP000824533">
    <property type="component" value="Linkage Group LG04"/>
</dbReference>
<dbReference type="EMBL" id="CM034390">
    <property type="protein sequence ID" value="KAJ0181546.1"/>
    <property type="molecule type" value="Genomic_DNA"/>
</dbReference>
<reference evidence="1 2" key="1">
    <citation type="journal article" date="2021" name="Front. Genet.">
        <title>Chromosome-Level Genome Assembly Reveals Significant Gene Expansion in the Toll and IMD Signaling Pathways of Dendrolimus kikuchii.</title>
        <authorList>
            <person name="Zhou J."/>
            <person name="Wu P."/>
            <person name="Xiong Z."/>
            <person name="Liu N."/>
            <person name="Zhao N."/>
            <person name="Ji M."/>
            <person name="Qiu Y."/>
            <person name="Yang B."/>
        </authorList>
    </citation>
    <scope>NUCLEOTIDE SEQUENCE [LARGE SCALE GENOMIC DNA]</scope>
    <source>
        <strain evidence="1">Ann1</strain>
    </source>
</reference>
<name>A0ACC1DD69_9NEOP</name>
<evidence type="ECO:0000313" key="1">
    <source>
        <dbReference type="EMBL" id="KAJ0181546.1"/>
    </source>
</evidence>
<gene>
    <name evidence="1" type="ORF">K1T71_002268</name>
</gene>
<proteinExistence type="predicted"/>
<accession>A0ACC1DD69</accession>
<evidence type="ECO:0000313" key="2">
    <source>
        <dbReference type="Proteomes" id="UP000824533"/>
    </source>
</evidence>
<protein>
    <submittedName>
        <fullName evidence="1">Uncharacterized protein</fullName>
    </submittedName>
</protein>
<organism evidence="1 2">
    <name type="scientific">Dendrolimus kikuchii</name>
    <dbReference type="NCBI Taxonomy" id="765133"/>
    <lineage>
        <taxon>Eukaryota</taxon>
        <taxon>Metazoa</taxon>
        <taxon>Ecdysozoa</taxon>
        <taxon>Arthropoda</taxon>
        <taxon>Hexapoda</taxon>
        <taxon>Insecta</taxon>
        <taxon>Pterygota</taxon>
        <taxon>Neoptera</taxon>
        <taxon>Endopterygota</taxon>
        <taxon>Lepidoptera</taxon>
        <taxon>Glossata</taxon>
        <taxon>Ditrysia</taxon>
        <taxon>Bombycoidea</taxon>
        <taxon>Lasiocampidae</taxon>
        <taxon>Dendrolimus</taxon>
    </lineage>
</organism>
<sequence>MASKTNGVESDWVRAPPPEGSVWRRFANAIYNPEEKSILGRTAKRWGIVFTFYLVFYAVLALLFGLCMGGLFLSIDPEKPTYLLSRSLIGSNPGVAHRPLNEAGLPLRYSTSNYTGIGSYIEQLNDFFRPYRVNQWYVMKKECIASDNYGFPESPCFFIKVNKIYGWTPEPYEISELPKDMPEDLIEHISSLRNEANQVWISCHDENSNDTVFEYPWGRGLPAAFYPFTNNEGYRSPLVAVKFTPQMDTLTIIRCIAWAKNIVRNKSLKEPSGYTRIQLYIEENTNSNNTQTI</sequence>
<comment type="caution">
    <text evidence="1">The sequence shown here is derived from an EMBL/GenBank/DDBJ whole genome shotgun (WGS) entry which is preliminary data.</text>
</comment>